<evidence type="ECO:0000313" key="2">
    <source>
        <dbReference type="EMBL" id="OHV40990.1"/>
    </source>
</evidence>
<dbReference type="EMBL" id="MAXA01000058">
    <property type="protein sequence ID" value="OHV40990.1"/>
    <property type="molecule type" value="Genomic_DNA"/>
</dbReference>
<proteinExistence type="predicted"/>
<dbReference type="Proteomes" id="UP000179769">
    <property type="component" value="Unassembled WGS sequence"/>
</dbReference>
<sequence length="406" mass="43742">MSEGASGGMTADEREWLRVRGELKRRRHPLAVLAAREYPPDARVAGTPLLAAPGWIPPEPVPIDSVVIDLDPGREQPGGLTGREPVSEGVRPLRADGSRYGGYAAAVAHLDRPALFVDLPTYRLCDADLSLPGARGTLSFGLGSYFDGLDVGEACAHEYAAATQGAEGLPVRRAVGMPWELHRRPASMAISTLTIRWDRRTGTATVLLHRRDPAKVGHAGGLLQVVPVGVFQPSGPAEWNIRNDFDLWRSITREYSEELLGTAEEYGSDTRPIDYGRWPFAAELAAARQAGAVRVSVLGLGVDPLTFATDLLTVAVFDAPAFDELFAGLVGTNAEGENLARLDASRPAVPEPDRAGTATGPRPERRTPGIPFTERTVDRLVHHEPMQAAGAALIALAWRHRRHLLG</sequence>
<comment type="caution">
    <text evidence="2">The sequence shown here is derived from an EMBL/GenBank/DDBJ whole genome shotgun (WGS) entry which is preliminary data.</text>
</comment>
<dbReference type="OrthoDB" id="3831424at2"/>
<gene>
    <name evidence="2" type="ORF">BBK14_12235</name>
</gene>
<feature type="region of interest" description="Disordered" evidence="1">
    <location>
        <begin position="343"/>
        <end position="370"/>
    </location>
</feature>
<evidence type="ECO:0000313" key="3">
    <source>
        <dbReference type="Proteomes" id="UP000179769"/>
    </source>
</evidence>
<dbReference type="AlphaFoldDB" id="A0A1S1R478"/>
<reference evidence="3" key="1">
    <citation type="submission" date="2016-07" db="EMBL/GenBank/DDBJ databases">
        <title>Frankia sp. NRRL B-16219 Genome sequencing.</title>
        <authorList>
            <person name="Ghodhbane-Gtari F."/>
            <person name="Swanson E."/>
            <person name="Gueddou A."/>
            <person name="Louati M."/>
            <person name="Nouioui I."/>
            <person name="Hezbri K."/>
            <person name="Abebe-Akele F."/>
            <person name="Simpson S."/>
            <person name="Morris K."/>
            <person name="Thomas K."/>
            <person name="Gtari M."/>
            <person name="Tisa L.S."/>
        </authorList>
    </citation>
    <scope>NUCLEOTIDE SEQUENCE [LARGE SCALE GENOMIC DNA]</scope>
    <source>
        <strain evidence="3">NRRL B-16219</strain>
    </source>
</reference>
<dbReference type="RefSeq" id="WP_071060433.1">
    <property type="nucleotide sequence ID" value="NZ_MAXA01000058.1"/>
</dbReference>
<evidence type="ECO:0000256" key="1">
    <source>
        <dbReference type="SAM" id="MobiDB-lite"/>
    </source>
</evidence>
<organism evidence="2 3">
    <name type="scientific">Parafrankia soli</name>
    <dbReference type="NCBI Taxonomy" id="2599596"/>
    <lineage>
        <taxon>Bacteria</taxon>
        <taxon>Bacillati</taxon>
        <taxon>Actinomycetota</taxon>
        <taxon>Actinomycetes</taxon>
        <taxon>Frankiales</taxon>
        <taxon>Frankiaceae</taxon>
        <taxon>Parafrankia</taxon>
    </lineage>
</organism>
<accession>A0A1S1R478</accession>
<protein>
    <submittedName>
        <fullName evidence="2">Transcriptional regulator</fullName>
    </submittedName>
</protein>
<name>A0A1S1R478_9ACTN</name>
<keyword evidence="3" id="KW-1185">Reference proteome</keyword>